<keyword evidence="2" id="KW-1185">Reference proteome</keyword>
<reference evidence="1" key="1">
    <citation type="submission" date="2023-06" db="EMBL/GenBank/DDBJ databases">
        <title>Genome-scale phylogeny and comparative genomics of the fungal order Sordariales.</title>
        <authorList>
            <consortium name="Lawrence Berkeley National Laboratory"/>
            <person name="Hensen N."/>
            <person name="Bonometti L."/>
            <person name="Westerberg I."/>
            <person name="Brannstrom I.O."/>
            <person name="Guillou S."/>
            <person name="Cros-Aarteil S."/>
            <person name="Calhoun S."/>
            <person name="Haridas S."/>
            <person name="Kuo A."/>
            <person name="Mondo S."/>
            <person name="Pangilinan J."/>
            <person name="Riley R."/>
            <person name="LaButti K."/>
            <person name="Andreopoulos B."/>
            <person name="Lipzen A."/>
            <person name="Chen C."/>
            <person name="Yanf M."/>
            <person name="Daum C."/>
            <person name="Ng V."/>
            <person name="Clum A."/>
            <person name="Steindorff A."/>
            <person name="Ohm R."/>
            <person name="Martin F."/>
            <person name="Silar P."/>
            <person name="Natvig D."/>
            <person name="Lalanne C."/>
            <person name="Gautier V."/>
            <person name="Ament-velasquez S.L."/>
            <person name="Kruys A."/>
            <person name="Hutchinson M.I."/>
            <person name="Powell A.J."/>
            <person name="Barry K."/>
            <person name="Miller A.N."/>
            <person name="Grigoriev I.V."/>
            <person name="Debuchy R."/>
            <person name="Gladieux P."/>
            <person name="Thoren M.H."/>
            <person name="Johannesson H."/>
        </authorList>
    </citation>
    <scope>NUCLEOTIDE SEQUENCE</scope>
    <source>
        <strain evidence="1">SMH3391-2</strain>
    </source>
</reference>
<organism evidence="1 2">
    <name type="scientific">Bombardia bombarda</name>
    <dbReference type="NCBI Taxonomy" id="252184"/>
    <lineage>
        <taxon>Eukaryota</taxon>
        <taxon>Fungi</taxon>
        <taxon>Dikarya</taxon>
        <taxon>Ascomycota</taxon>
        <taxon>Pezizomycotina</taxon>
        <taxon>Sordariomycetes</taxon>
        <taxon>Sordariomycetidae</taxon>
        <taxon>Sordariales</taxon>
        <taxon>Lasiosphaeriaceae</taxon>
        <taxon>Bombardia</taxon>
    </lineage>
</organism>
<proteinExistence type="predicted"/>
<protein>
    <submittedName>
        <fullName evidence="1">Uncharacterized protein</fullName>
    </submittedName>
</protein>
<sequence>MFGSLAQPRRALAVGLPISLPSRRLAEETKRRERAASPRTSRMARSWQVSTKRLIRISVKHHQQPMAREALQPASLFLRLHRGSLATSGGFNCAYWFLTLATGEDWRKHAHRARLSRRSFTARGGGCLFAERQEHRSSGGKSQGCTFLSTSSTYLSFFFFSCRPGWVLAPSTCPQSVVNLFV</sequence>
<evidence type="ECO:0000313" key="1">
    <source>
        <dbReference type="EMBL" id="KAK0613056.1"/>
    </source>
</evidence>
<dbReference type="AlphaFoldDB" id="A0AA39TQ81"/>
<gene>
    <name evidence="1" type="ORF">B0T17DRAFT_511410</name>
</gene>
<evidence type="ECO:0000313" key="2">
    <source>
        <dbReference type="Proteomes" id="UP001174934"/>
    </source>
</evidence>
<comment type="caution">
    <text evidence="1">The sequence shown here is derived from an EMBL/GenBank/DDBJ whole genome shotgun (WGS) entry which is preliminary data.</text>
</comment>
<name>A0AA39TQ81_9PEZI</name>
<dbReference type="Proteomes" id="UP001174934">
    <property type="component" value="Unassembled WGS sequence"/>
</dbReference>
<dbReference type="EMBL" id="JAULSR010000008">
    <property type="protein sequence ID" value="KAK0613056.1"/>
    <property type="molecule type" value="Genomic_DNA"/>
</dbReference>
<accession>A0AA39TQ81</accession>